<evidence type="ECO:0000313" key="4">
    <source>
        <dbReference type="EMBL" id="CAB3241582.1"/>
    </source>
</evidence>
<dbReference type="CDD" id="cd11608">
    <property type="entry name" value="eIF2D_C"/>
    <property type="match status" value="1"/>
</dbReference>
<dbReference type="CDD" id="cd21156">
    <property type="entry name" value="PUA_eIF2d-like"/>
    <property type="match status" value="1"/>
</dbReference>
<dbReference type="Pfam" id="PF26292">
    <property type="entry name" value="PUA_elF2D"/>
    <property type="match status" value="1"/>
</dbReference>
<dbReference type="Pfam" id="PF01253">
    <property type="entry name" value="SUI1"/>
    <property type="match status" value="1"/>
</dbReference>
<keyword evidence="2 4" id="KW-0396">Initiation factor</keyword>
<dbReference type="InterPro" id="IPR058886">
    <property type="entry name" value="SWIB_eIF2D"/>
</dbReference>
<reference evidence="4" key="1">
    <citation type="submission" date="2020-04" db="EMBL/GenBank/DDBJ databases">
        <authorList>
            <person name="Neveu A P."/>
        </authorList>
    </citation>
    <scope>NUCLEOTIDE SEQUENCE</scope>
    <source>
        <tissue evidence="4">Whole embryo</tissue>
    </source>
</reference>
<feature type="domain" description="SUI1" evidence="3">
    <location>
        <begin position="517"/>
        <end position="593"/>
    </location>
</feature>
<dbReference type="InterPro" id="IPR039759">
    <property type="entry name" value="eIF2D_SUI1"/>
</dbReference>
<dbReference type="PANTHER" id="PTHR12217">
    <property type="entry name" value="EUKARYOTIC TRANSLATION INITIATION FACTOR 2D"/>
    <property type="match status" value="1"/>
</dbReference>
<dbReference type="Pfam" id="PF17832">
    <property type="entry name" value="Pre-PUA"/>
    <property type="match status" value="1"/>
</dbReference>
<dbReference type="NCBIfam" id="TIGR00451">
    <property type="entry name" value="unchar_dom_2"/>
    <property type="match status" value="1"/>
</dbReference>
<dbReference type="InterPro" id="IPR041366">
    <property type="entry name" value="Pre-PUA"/>
</dbReference>
<name>A0A6F9DCE5_9ASCI</name>
<dbReference type="InterPro" id="IPR048247">
    <property type="entry name" value="eIF2D_N"/>
</dbReference>
<dbReference type="SUPFAM" id="SSF88697">
    <property type="entry name" value="PUA domain-like"/>
    <property type="match status" value="1"/>
</dbReference>
<dbReference type="InterPro" id="IPR001950">
    <property type="entry name" value="SUI1"/>
</dbReference>
<dbReference type="InterPro" id="IPR015947">
    <property type="entry name" value="PUA-like_sf"/>
</dbReference>
<keyword evidence="2 4" id="KW-0648">Protein biosynthesis</keyword>
<gene>
    <name evidence="4" type="primary">Eif2d</name>
</gene>
<dbReference type="InterPro" id="IPR039757">
    <property type="entry name" value="EIF2D"/>
</dbReference>
<evidence type="ECO:0000256" key="2">
    <source>
        <dbReference type="ARBA" id="ARBA00022540"/>
    </source>
</evidence>
<dbReference type="Pfam" id="PF25304">
    <property type="entry name" value="WHD_eIF2D"/>
    <property type="match status" value="1"/>
</dbReference>
<dbReference type="InterPro" id="IPR036877">
    <property type="entry name" value="SUI1_dom_sf"/>
</dbReference>
<proteinExistence type="evidence at transcript level"/>
<sequence>MFNKPFRVKSNVALRSSERKRILNQVKQLYSTEENEEQLSGCFSSKEETNVVKIQTHKGKSVTIYTAQKDALFFELDNRLFPTLPAIWRFNIRLPALTTHLPVIPKLANGADLMLPGVVLPQLIEQWISFAKGAIVGINTEENITCLSLGITLMSSEDMLHNTDRHGKAVQIVHNFGDHLWAFGEKVQPPIVKPTMEENIMALEQNSKKPAGFETVEAAEQISILPENTQTTEDTTPTINECEEEEINSKLQKVEINSNIDGRDVHESQNAIYSETVDAKPEPELMDDLLEFCFLNGLKGRLKDKDLPILASTFFRNHVLPSCPADKTLEIKKTTFKKFGKYLKHVAEIKLVEVKELSKGNDSIVAVNRGHDLYRAFKLVTTKTHNDEGSTSNTESYCGVITQKTYEPPEVSVVYGVNHATKDFFALAGVKKGAVFASGDIRQLVTTYIKENDLGKGRMVTLDPILHNVVCGKGQEDTTEVPWDHLFRTLLSKMQLSHKITFKGTDPIIKKGEPPTVNIATQVRTGNKKVTLVKNLEAFYIDPQQFADIVRKQAQASTSLSTVPGSNPKSPMQQVLIQGNQVSCVESILTGDRYKLASKFLMGLENAPKKKGKGKR</sequence>
<protein>
    <submittedName>
        <fullName evidence="4">Eukaryotic translation initiation factor 2D-like</fullName>
    </submittedName>
</protein>
<dbReference type="InterPro" id="IPR057429">
    <property type="entry name" value="WH_eIF2D"/>
</dbReference>
<dbReference type="InterPro" id="IPR048248">
    <property type="entry name" value="PUA_eIF2d-like"/>
</dbReference>
<dbReference type="PANTHER" id="PTHR12217:SF4">
    <property type="entry name" value="EUKARYOTIC TRANSLATION INITIATION FACTOR 2D"/>
    <property type="match status" value="1"/>
</dbReference>
<dbReference type="EMBL" id="LR784786">
    <property type="protein sequence ID" value="CAB3241582.1"/>
    <property type="molecule type" value="mRNA"/>
</dbReference>
<dbReference type="InterPro" id="IPR036885">
    <property type="entry name" value="SWIB_MDM2_dom_sf"/>
</dbReference>
<dbReference type="SUPFAM" id="SSF47592">
    <property type="entry name" value="SWIB/MDM2 domain"/>
    <property type="match status" value="1"/>
</dbReference>
<dbReference type="GO" id="GO:0001731">
    <property type="term" value="P:formation of translation preinitiation complex"/>
    <property type="evidence" value="ECO:0007669"/>
    <property type="project" value="InterPro"/>
</dbReference>
<dbReference type="CDD" id="cd11610">
    <property type="entry name" value="eIF2D_N"/>
    <property type="match status" value="1"/>
</dbReference>
<dbReference type="GO" id="GO:0003743">
    <property type="term" value="F:translation initiation factor activity"/>
    <property type="evidence" value="ECO:0007669"/>
    <property type="project" value="UniProtKB-KW"/>
</dbReference>
<dbReference type="Gene3D" id="3.10.400.20">
    <property type="match status" value="1"/>
</dbReference>
<dbReference type="PROSITE" id="PS50296">
    <property type="entry name" value="SUI1"/>
    <property type="match status" value="1"/>
</dbReference>
<accession>A0A6F9DCE5</accession>
<dbReference type="PROSITE" id="PS50890">
    <property type="entry name" value="PUA"/>
    <property type="match status" value="1"/>
</dbReference>
<keyword evidence="1" id="KW-0963">Cytoplasm</keyword>
<dbReference type="SUPFAM" id="SSF55159">
    <property type="entry name" value="eIF1-like"/>
    <property type="match status" value="1"/>
</dbReference>
<dbReference type="Gene3D" id="3.30.780.10">
    <property type="entry name" value="SUI1-like domain"/>
    <property type="match status" value="1"/>
</dbReference>
<evidence type="ECO:0000256" key="1">
    <source>
        <dbReference type="ARBA" id="ARBA00022490"/>
    </source>
</evidence>
<organism evidence="4">
    <name type="scientific">Phallusia mammillata</name>
    <dbReference type="NCBI Taxonomy" id="59560"/>
    <lineage>
        <taxon>Eukaryota</taxon>
        <taxon>Metazoa</taxon>
        <taxon>Chordata</taxon>
        <taxon>Tunicata</taxon>
        <taxon>Ascidiacea</taxon>
        <taxon>Phlebobranchia</taxon>
        <taxon>Ascidiidae</taxon>
        <taxon>Phallusia</taxon>
    </lineage>
</organism>
<dbReference type="InterPro" id="IPR004521">
    <property type="entry name" value="Uncharacterised_CHP00451"/>
</dbReference>
<evidence type="ECO:0000259" key="3">
    <source>
        <dbReference type="PROSITE" id="PS50296"/>
    </source>
</evidence>
<dbReference type="AlphaFoldDB" id="A0A6F9DCE5"/>
<dbReference type="Pfam" id="PF26291">
    <property type="entry name" value="SWIB_eIF2D"/>
    <property type="match status" value="1"/>
</dbReference>
<dbReference type="GO" id="GO:0003723">
    <property type="term" value="F:RNA binding"/>
    <property type="evidence" value="ECO:0007669"/>
    <property type="project" value="InterPro"/>
</dbReference>